<keyword evidence="2" id="KW-0808">Transferase</keyword>
<dbReference type="GO" id="GO:0032259">
    <property type="term" value="P:methylation"/>
    <property type="evidence" value="ECO:0007669"/>
    <property type="project" value="UniProtKB-KW"/>
</dbReference>
<organism evidence="2 3">
    <name type="scientific">Phytohabitans maris</name>
    <dbReference type="NCBI Taxonomy" id="3071409"/>
    <lineage>
        <taxon>Bacteria</taxon>
        <taxon>Bacillati</taxon>
        <taxon>Actinomycetota</taxon>
        <taxon>Actinomycetes</taxon>
        <taxon>Micromonosporales</taxon>
        <taxon>Micromonosporaceae</taxon>
    </lineage>
</organism>
<dbReference type="PANTHER" id="PTHR43591">
    <property type="entry name" value="METHYLTRANSFERASE"/>
    <property type="match status" value="1"/>
</dbReference>
<name>A0ABU0ZLY2_9ACTN</name>
<proteinExistence type="predicted"/>
<sequence length="261" mass="28774">MTTVDAQPSWTDLLSTWDAQQTGYLPRREERFAAMVRTLGAVLGDRFTVLDLGCGPGSLSQRILDAYPAATAIAVDADPLLLRLGREALTGYGDRLRWVDADLRDPSWTAQLGVEAVDAAVSTTALHWLDPGALFSLYQRVGRLVRPGGVLLNGDNLPYDPGQATHERLADDANERAAHQAFTVEGVPDWERWWSLAGGALADEARQRQERRARADERYGPRDGDRLTSLATHVTALTEAGFREIGTIWQDLDDRVLLAVR</sequence>
<evidence type="ECO:0000313" key="2">
    <source>
        <dbReference type="EMBL" id="MDQ7908058.1"/>
    </source>
</evidence>
<comment type="caution">
    <text evidence="2">The sequence shown here is derived from an EMBL/GenBank/DDBJ whole genome shotgun (WGS) entry which is preliminary data.</text>
</comment>
<dbReference type="Proteomes" id="UP001230908">
    <property type="component" value="Unassembled WGS sequence"/>
</dbReference>
<gene>
    <name evidence="2" type="ORF">RB614_26375</name>
</gene>
<protein>
    <submittedName>
        <fullName evidence="2">Class I SAM-dependent methyltransferase</fullName>
        <ecNumber evidence="2">2.1.-.-</ecNumber>
    </submittedName>
</protein>
<dbReference type="EC" id="2.1.-.-" evidence="2"/>
<reference evidence="2 3" key="1">
    <citation type="submission" date="2023-08" db="EMBL/GenBank/DDBJ databases">
        <title>Phytohabitans sansha sp. nov., isolated from marine sediment.</title>
        <authorList>
            <person name="Zhao Y."/>
            <person name="Yi K."/>
        </authorList>
    </citation>
    <scope>NUCLEOTIDE SEQUENCE [LARGE SCALE GENOMIC DNA]</scope>
    <source>
        <strain evidence="2 3">ZYX-F-186</strain>
    </source>
</reference>
<dbReference type="PANTHER" id="PTHR43591:SF108">
    <property type="entry name" value="S-ADENOSYL-L-METHIONINE-DEPENDENT METHYLTRANSFERASE"/>
    <property type="match status" value="1"/>
</dbReference>
<dbReference type="SUPFAM" id="SSF53335">
    <property type="entry name" value="S-adenosyl-L-methionine-dependent methyltransferases"/>
    <property type="match status" value="1"/>
</dbReference>
<evidence type="ECO:0000259" key="1">
    <source>
        <dbReference type="Pfam" id="PF13649"/>
    </source>
</evidence>
<dbReference type="EMBL" id="JAVHUY010000027">
    <property type="protein sequence ID" value="MDQ7908058.1"/>
    <property type="molecule type" value="Genomic_DNA"/>
</dbReference>
<dbReference type="RefSeq" id="WP_308715326.1">
    <property type="nucleotide sequence ID" value="NZ_JAVHUY010000027.1"/>
</dbReference>
<dbReference type="Gene3D" id="3.40.50.150">
    <property type="entry name" value="Vaccinia Virus protein VP39"/>
    <property type="match status" value="1"/>
</dbReference>
<dbReference type="Pfam" id="PF13649">
    <property type="entry name" value="Methyltransf_25"/>
    <property type="match status" value="1"/>
</dbReference>
<accession>A0ABU0ZLY2</accession>
<dbReference type="CDD" id="cd02440">
    <property type="entry name" value="AdoMet_MTases"/>
    <property type="match status" value="1"/>
</dbReference>
<evidence type="ECO:0000313" key="3">
    <source>
        <dbReference type="Proteomes" id="UP001230908"/>
    </source>
</evidence>
<feature type="domain" description="Methyltransferase" evidence="1">
    <location>
        <begin position="49"/>
        <end position="149"/>
    </location>
</feature>
<dbReference type="GO" id="GO:0008168">
    <property type="term" value="F:methyltransferase activity"/>
    <property type="evidence" value="ECO:0007669"/>
    <property type="project" value="UniProtKB-KW"/>
</dbReference>
<keyword evidence="2" id="KW-0489">Methyltransferase</keyword>
<keyword evidence="3" id="KW-1185">Reference proteome</keyword>
<dbReference type="InterPro" id="IPR041698">
    <property type="entry name" value="Methyltransf_25"/>
</dbReference>
<dbReference type="InterPro" id="IPR029063">
    <property type="entry name" value="SAM-dependent_MTases_sf"/>
</dbReference>